<dbReference type="GO" id="GO:0015562">
    <property type="term" value="F:efflux transmembrane transporter activity"/>
    <property type="evidence" value="ECO:0007669"/>
    <property type="project" value="TreeGrafter"/>
</dbReference>
<gene>
    <name evidence="3" type="ORF">DGD08_13890</name>
</gene>
<evidence type="ECO:0000313" key="4">
    <source>
        <dbReference type="Proteomes" id="UP000264071"/>
    </source>
</evidence>
<dbReference type="AlphaFoldDB" id="A0A3D4VAZ7"/>
<dbReference type="SUPFAM" id="SSF111369">
    <property type="entry name" value="HlyD-like secretion proteins"/>
    <property type="match status" value="1"/>
</dbReference>
<dbReference type="Gene3D" id="2.40.30.170">
    <property type="match status" value="1"/>
</dbReference>
<evidence type="ECO:0000259" key="2">
    <source>
        <dbReference type="Pfam" id="PF25973"/>
    </source>
</evidence>
<comment type="caution">
    <text evidence="3">The sequence shown here is derived from an EMBL/GenBank/DDBJ whole genome shotgun (WGS) entry which is preliminary data.</text>
</comment>
<dbReference type="EMBL" id="DPIY01000010">
    <property type="protein sequence ID" value="HCT58290.1"/>
    <property type="molecule type" value="Genomic_DNA"/>
</dbReference>
<protein>
    <submittedName>
        <fullName evidence="3">Efflux RND transporter periplasmic adaptor subunit</fullName>
    </submittedName>
</protein>
<sequence>MPVDWQRSRSCWVPKTAPWRPRCGMPPRATTSSSPWLHIVTRTVPIPLPLRNSMLRPWTRLLRSLGSNPMPALHVLPSMSPRVFTALAAAIVFATCSRHDAPHDASASVSAEPAMSGTPMVVTDTIVTTTFDAAGVADPVQEATMSTKLMGAVTAVHVTAGQMVRVGQPLVEIDARDLTAKAAQVAASVADAEAMQREAATQAARFTALYQDSAATRAQYDAALTGLARADAGLRAARASVGELESVRSYATVRAPFSGMITMRTADVGSFAAPGAPLVTIQDISSLRLSASIPAEVARTLHRGSALLVQVDGDSGRATVEGVMPTRSGGLFIVNARLINTSNRYRAGSVVTLHVPMGTRAAIVVPHNALVREGDLVGVIVRQNGLDARRWVRIGMQTVTHVEIVSGLRVGETIVRPAAAPSPAQGGI</sequence>
<comment type="similarity">
    <text evidence="1">Belongs to the membrane fusion protein (MFP) (TC 8.A.1) family.</text>
</comment>
<dbReference type="InterPro" id="IPR058647">
    <property type="entry name" value="BSH_CzcB-like"/>
</dbReference>
<accession>A0A3D4VAZ7</accession>
<dbReference type="PANTHER" id="PTHR30469:SF15">
    <property type="entry name" value="HLYD FAMILY OF SECRETION PROTEINS"/>
    <property type="match status" value="1"/>
</dbReference>
<feature type="domain" description="CzcB-like barrel-sandwich hybrid" evidence="2">
    <location>
        <begin position="143"/>
        <end position="283"/>
    </location>
</feature>
<dbReference type="Gene3D" id="1.10.287.470">
    <property type="entry name" value="Helix hairpin bin"/>
    <property type="match status" value="1"/>
</dbReference>
<dbReference type="GO" id="GO:1990281">
    <property type="term" value="C:efflux pump complex"/>
    <property type="evidence" value="ECO:0007669"/>
    <property type="project" value="TreeGrafter"/>
</dbReference>
<organism evidence="3 4">
    <name type="scientific">Gemmatimonas aurantiaca</name>
    <dbReference type="NCBI Taxonomy" id="173480"/>
    <lineage>
        <taxon>Bacteria</taxon>
        <taxon>Pseudomonadati</taxon>
        <taxon>Gemmatimonadota</taxon>
        <taxon>Gemmatimonadia</taxon>
        <taxon>Gemmatimonadales</taxon>
        <taxon>Gemmatimonadaceae</taxon>
        <taxon>Gemmatimonas</taxon>
    </lineage>
</organism>
<dbReference type="Proteomes" id="UP000264071">
    <property type="component" value="Unassembled WGS sequence"/>
</dbReference>
<dbReference type="InterPro" id="IPR006143">
    <property type="entry name" value="RND_pump_MFP"/>
</dbReference>
<reference evidence="3 4" key="1">
    <citation type="journal article" date="2018" name="Nat. Biotechnol.">
        <title>A standardized bacterial taxonomy based on genome phylogeny substantially revises the tree of life.</title>
        <authorList>
            <person name="Parks D.H."/>
            <person name="Chuvochina M."/>
            <person name="Waite D.W."/>
            <person name="Rinke C."/>
            <person name="Skarshewski A."/>
            <person name="Chaumeil P.A."/>
            <person name="Hugenholtz P."/>
        </authorList>
    </citation>
    <scope>NUCLEOTIDE SEQUENCE [LARGE SCALE GENOMIC DNA]</scope>
    <source>
        <strain evidence="3">UBA8844</strain>
    </source>
</reference>
<evidence type="ECO:0000256" key="1">
    <source>
        <dbReference type="ARBA" id="ARBA00009477"/>
    </source>
</evidence>
<name>A0A3D4VAZ7_9BACT</name>
<evidence type="ECO:0000313" key="3">
    <source>
        <dbReference type="EMBL" id="HCT58290.1"/>
    </source>
</evidence>
<dbReference type="Gene3D" id="2.40.50.100">
    <property type="match status" value="1"/>
</dbReference>
<proteinExistence type="inferred from homology"/>
<dbReference type="NCBIfam" id="TIGR01730">
    <property type="entry name" value="RND_mfp"/>
    <property type="match status" value="1"/>
</dbReference>
<dbReference type="Gene3D" id="2.40.420.20">
    <property type="match status" value="1"/>
</dbReference>
<dbReference type="Pfam" id="PF25973">
    <property type="entry name" value="BSH_CzcB"/>
    <property type="match status" value="1"/>
</dbReference>
<dbReference type="PANTHER" id="PTHR30469">
    <property type="entry name" value="MULTIDRUG RESISTANCE PROTEIN MDTA"/>
    <property type="match status" value="1"/>
</dbReference>